<feature type="domain" description="LCCL" evidence="11">
    <location>
        <begin position="120"/>
        <end position="216"/>
    </location>
</feature>
<gene>
    <name evidence="12" type="primary">SI:DKEY-34D22.1</name>
</gene>
<name>H3AVQ8_LATCH</name>
<keyword evidence="2" id="KW-0597">Phosphoprotein</keyword>
<dbReference type="GO" id="GO:0038023">
    <property type="term" value="F:signaling receptor activity"/>
    <property type="evidence" value="ECO:0007669"/>
    <property type="project" value="TreeGrafter"/>
</dbReference>
<evidence type="ECO:0000256" key="6">
    <source>
        <dbReference type="ARBA" id="ARBA00023157"/>
    </source>
</evidence>
<evidence type="ECO:0000256" key="8">
    <source>
        <dbReference type="SAM" id="Phobius"/>
    </source>
</evidence>
<dbReference type="PROSITE" id="PS50022">
    <property type="entry name" value="FA58C_3"/>
    <property type="match status" value="1"/>
</dbReference>
<dbReference type="InterPro" id="IPR004043">
    <property type="entry name" value="LCCL"/>
</dbReference>
<dbReference type="SMART" id="SM00231">
    <property type="entry name" value="FA58C"/>
    <property type="match status" value="1"/>
</dbReference>
<dbReference type="EMBL" id="AFYH01045244">
    <property type="status" value="NOT_ANNOTATED_CDS"/>
    <property type="molecule type" value="Genomic_DNA"/>
</dbReference>
<feature type="domain" description="CUB" evidence="9">
    <location>
        <begin position="5"/>
        <end position="118"/>
    </location>
</feature>
<dbReference type="AlphaFoldDB" id="H3AVQ8"/>
<dbReference type="Pfam" id="PF00431">
    <property type="entry name" value="CUB"/>
    <property type="match status" value="1"/>
</dbReference>
<dbReference type="InterPro" id="IPR000859">
    <property type="entry name" value="CUB_dom"/>
</dbReference>
<dbReference type="CDD" id="cd00057">
    <property type="entry name" value="FA58C"/>
    <property type="match status" value="1"/>
</dbReference>
<dbReference type="GeneTree" id="ENSGT00940000157334"/>
<dbReference type="Ensembl" id="ENSLACT00000013826.1">
    <property type="protein sequence ID" value="ENSLACP00000013729.1"/>
    <property type="gene ID" value="ENSLACG00000012084.1"/>
</dbReference>
<organism evidence="12 13">
    <name type="scientific">Latimeria chalumnae</name>
    <name type="common">Coelacanth</name>
    <dbReference type="NCBI Taxonomy" id="7897"/>
    <lineage>
        <taxon>Eukaryota</taxon>
        <taxon>Metazoa</taxon>
        <taxon>Chordata</taxon>
        <taxon>Craniata</taxon>
        <taxon>Vertebrata</taxon>
        <taxon>Euteleostomi</taxon>
        <taxon>Coelacanthiformes</taxon>
        <taxon>Coelacanthidae</taxon>
        <taxon>Latimeria</taxon>
    </lineage>
</organism>
<dbReference type="EMBL" id="AFYH01045250">
    <property type="status" value="NOT_ANNOTATED_CDS"/>
    <property type="molecule type" value="Genomic_DNA"/>
</dbReference>
<evidence type="ECO:0000259" key="10">
    <source>
        <dbReference type="PROSITE" id="PS50022"/>
    </source>
</evidence>
<dbReference type="Gene3D" id="2.60.120.260">
    <property type="entry name" value="Galactose-binding domain-like"/>
    <property type="match status" value="1"/>
</dbReference>
<dbReference type="InParanoid" id="H3AVQ8"/>
<dbReference type="CDD" id="cd00041">
    <property type="entry name" value="CUB"/>
    <property type="match status" value="1"/>
</dbReference>
<dbReference type="InterPro" id="IPR035914">
    <property type="entry name" value="Sperma_CUB_dom_sf"/>
</dbReference>
<proteinExistence type="predicted"/>
<dbReference type="SMART" id="SM00603">
    <property type="entry name" value="LCCL"/>
    <property type="match status" value="1"/>
</dbReference>
<dbReference type="GO" id="GO:0005886">
    <property type="term" value="C:plasma membrane"/>
    <property type="evidence" value="ECO:0007669"/>
    <property type="project" value="TreeGrafter"/>
</dbReference>
<dbReference type="InterPro" id="IPR008979">
    <property type="entry name" value="Galactose-bd-like_sf"/>
</dbReference>
<dbReference type="HOGENOM" id="CLU_016654_3_0_1"/>
<dbReference type="eggNOG" id="ENOG502QQ36">
    <property type="taxonomic scope" value="Eukaryota"/>
</dbReference>
<dbReference type="SMART" id="SM00042">
    <property type="entry name" value="CUB"/>
    <property type="match status" value="1"/>
</dbReference>
<feature type="disulfide bond" evidence="7">
    <location>
        <begin position="5"/>
        <end position="32"/>
    </location>
</feature>
<evidence type="ECO:0000313" key="12">
    <source>
        <dbReference type="Ensembl" id="ENSLACP00000013729.1"/>
    </source>
</evidence>
<dbReference type="Pfam" id="PF03815">
    <property type="entry name" value="LCCL"/>
    <property type="match status" value="1"/>
</dbReference>
<reference evidence="13" key="1">
    <citation type="submission" date="2011-08" db="EMBL/GenBank/DDBJ databases">
        <title>The draft genome of Latimeria chalumnae.</title>
        <authorList>
            <person name="Di Palma F."/>
            <person name="Alfoldi J."/>
            <person name="Johnson J."/>
            <person name="Berlin A."/>
            <person name="Gnerre S."/>
            <person name="Jaffe D."/>
            <person name="MacCallum I."/>
            <person name="Young S."/>
            <person name="Walker B.J."/>
            <person name="Lander E."/>
            <person name="Lindblad-Toh K."/>
        </authorList>
    </citation>
    <scope>NUCLEOTIDE SEQUENCE [LARGE SCALE GENOMIC DNA]</scope>
    <source>
        <strain evidence="13">Wild caught</strain>
    </source>
</reference>
<evidence type="ECO:0000256" key="1">
    <source>
        <dbReference type="ARBA" id="ARBA00004479"/>
    </source>
</evidence>
<reference evidence="12" key="2">
    <citation type="submission" date="2025-08" db="UniProtKB">
        <authorList>
            <consortium name="Ensembl"/>
        </authorList>
    </citation>
    <scope>IDENTIFICATION</scope>
</reference>
<dbReference type="PANTHER" id="PTHR46806">
    <property type="entry name" value="F5/8 TYPE C DOMAIN-CONTAINING PROTEIN"/>
    <property type="match status" value="1"/>
</dbReference>
<dbReference type="EMBL" id="AFYH01045247">
    <property type="status" value="NOT_ANNOTATED_CDS"/>
    <property type="molecule type" value="Genomic_DNA"/>
</dbReference>
<evidence type="ECO:0000256" key="2">
    <source>
        <dbReference type="ARBA" id="ARBA00022553"/>
    </source>
</evidence>
<reference evidence="12" key="3">
    <citation type="submission" date="2025-09" db="UniProtKB">
        <authorList>
            <consortium name="Ensembl"/>
        </authorList>
    </citation>
    <scope>IDENTIFICATION</scope>
</reference>
<dbReference type="EMBL" id="AFYH01045249">
    <property type="status" value="NOT_ANNOTATED_CDS"/>
    <property type="molecule type" value="Genomic_DNA"/>
</dbReference>
<dbReference type="SUPFAM" id="SSF49854">
    <property type="entry name" value="Spermadhesin, CUB domain"/>
    <property type="match status" value="1"/>
</dbReference>
<evidence type="ECO:0008006" key="14">
    <source>
        <dbReference type="Google" id="ProtNLM"/>
    </source>
</evidence>
<dbReference type="PROSITE" id="PS01180">
    <property type="entry name" value="CUB"/>
    <property type="match status" value="1"/>
</dbReference>
<keyword evidence="5 8" id="KW-0472">Membrane</keyword>
<accession>H3AVQ8</accession>
<keyword evidence="13" id="KW-1185">Reference proteome</keyword>
<sequence>PGDGCGQTVLSSHSGTLASKDYPGTYPNHTSCEWTVRVAQGSSLILVFGDFDIEYSKGCSAGSLRVIPPSQTKIHCPFCGNLNLVPKRLEINASEVKVKFRSASHRSGRGFLLSYFASEHADLISCLVKGIHYSEEKISAYCPAGCKGIHGDIWGKVTDGYRDTSVLCKAAIHAGVISDDLGGQISVSREKGITLYEPALANGIQSKTGSLSEKKLKFQKGKKRSLFLSDCDNPLAAAQLNASSSWHEVNSLGEPVTWSAETAQFGNEGPPWAWAPEHSTEEEWLEIDLSVKKNITGQGIITKGTGKGQYNFYVKSYRIEFSKDGKSWRDYKTRSSGARKIFDGNTDNYQQVRNNFIPPIVGRYVRLVPLSWNRRIAMKVELLGCQASLIMSLRPRVHNYPGNSPVSTSAPTELTTITGPVIITKQQNTAPGLLPILVAVGVVLLVSGAVLLTCLCIRKR</sequence>
<evidence type="ECO:0000259" key="11">
    <source>
        <dbReference type="PROSITE" id="PS50820"/>
    </source>
</evidence>
<dbReference type="OMA" id="EHRMFWS"/>
<keyword evidence="6 7" id="KW-1015">Disulfide bond</keyword>
<evidence type="ECO:0000256" key="5">
    <source>
        <dbReference type="ARBA" id="ARBA00023136"/>
    </source>
</evidence>
<feature type="domain" description="F5/8 type C" evidence="10">
    <location>
        <begin position="223"/>
        <end position="385"/>
    </location>
</feature>
<dbReference type="Bgee" id="ENSLACG00000012084">
    <property type="expression patterns" value="Expressed in chordate pharynx and 2 other cell types or tissues"/>
</dbReference>
<evidence type="ECO:0000256" key="7">
    <source>
        <dbReference type="PROSITE-ProRule" id="PRU00059"/>
    </source>
</evidence>
<dbReference type="SUPFAM" id="SSF49785">
    <property type="entry name" value="Galactose-binding domain-like"/>
    <property type="match status" value="1"/>
</dbReference>
<feature type="transmembrane region" description="Helical" evidence="8">
    <location>
        <begin position="433"/>
        <end position="457"/>
    </location>
</feature>
<dbReference type="InterPro" id="IPR050633">
    <property type="entry name" value="Neuropilin_MCO_CoagFactor"/>
</dbReference>
<evidence type="ECO:0000256" key="4">
    <source>
        <dbReference type="ARBA" id="ARBA00022989"/>
    </source>
</evidence>
<dbReference type="PANTHER" id="PTHR46806:SF6">
    <property type="entry name" value="DISCOIDIN, CUB AND LCCL DOMAIN CONTAINING 1"/>
    <property type="match status" value="1"/>
</dbReference>
<comment type="caution">
    <text evidence="7">Lacks conserved residue(s) required for the propagation of feature annotation.</text>
</comment>
<evidence type="ECO:0000259" key="9">
    <source>
        <dbReference type="PROSITE" id="PS01180"/>
    </source>
</evidence>
<protein>
    <recommendedName>
        <fullName evidence="14">Discoidin, CUB and LCCL domain containing 1</fullName>
    </recommendedName>
</protein>
<dbReference type="Gene3D" id="2.60.120.290">
    <property type="entry name" value="Spermadhesin, CUB domain"/>
    <property type="match status" value="1"/>
</dbReference>
<dbReference type="Pfam" id="PF00754">
    <property type="entry name" value="F5_F8_type_C"/>
    <property type="match status" value="1"/>
</dbReference>
<dbReference type="SUPFAM" id="SSF69848">
    <property type="entry name" value="LCCL domain"/>
    <property type="match status" value="1"/>
</dbReference>
<dbReference type="EMBL" id="AFYH01045243">
    <property type="status" value="NOT_ANNOTATED_CDS"/>
    <property type="molecule type" value="Genomic_DNA"/>
</dbReference>
<keyword evidence="3 8" id="KW-0812">Transmembrane</keyword>
<comment type="subcellular location">
    <subcellularLocation>
        <location evidence="1">Membrane</location>
        <topology evidence="1">Single-pass type I membrane protein</topology>
    </subcellularLocation>
</comment>
<evidence type="ECO:0000313" key="13">
    <source>
        <dbReference type="Proteomes" id="UP000008672"/>
    </source>
</evidence>
<dbReference type="Gene3D" id="2.170.130.20">
    <property type="entry name" value="LCCL-like domain"/>
    <property type="match status" value="1"/>
</dbReference>
<dbReference type="InterPro" id="IPR000421">
    <property type="entry name" value="FA58C"/>
</dbReference>
<dbReference type="Proteomes" id="UP000008672">
    <property type="component" value="Unassembled WGS sequence"/>
</dbReference>
<dbReference type="InterPro" id="IPR036609">
    <property type="entry name" value="LCCL_sf"/>
</dbReference>
<dbReference type="EMBL" id="AFYH01045248">
    <property type="status" value="NOT_ANNOTATED_CDS"/>
    <property type="molecule type" value="Genomic_DNA"/>
</dbReference>
<evidence type="ECO:0000256" key="3">
    <source>
        <dbReference type="ARBA" id="ARBA00022692"/>
    </source>
</evidence>
<dbReference type="EMBL" id="AFYH01045246">
    <property type="status" value="NOT_ANNOTATED_CDS"/>
    <property type="molecule type" value="Genomic_DNA"/>
</dbReference>
<keyword evidence="4 8" id="KW-1133">Transmembrane helix</keyword>
<dbReference type="EMBL" id="AFYH01045245">
    <property type="status" value="NOT_ANNOTATED_CDS"/>
    <property type="molecule type" value="Genomic_DNA"/>
</dbReference>
<dbReference type="FunFam" id="2.60.120.260:FF:000002">
    <property type="entry name" value="Coagulation factor VIII"/>
    <property type="match status" value="1"/>
</dbReference>
<dbReference type="PROSITE" id="PS50820">
    <property type="entry name" value="LCCL"/>
    <property type="match status" value="1"/>
</dbReference>